<protein>
    <submittedName>
        <fullName evidence="3">Uncharacterized protein</fullName>
    </submittedName>
</protein>
<sequence>MSKTASSKSTISSDKKKKDKSISSKQENKKETSEVLSNTRKKKPIWAIVVIVLFIIFIVWLVTSSIRYHGTIGTEPPKLYCEVGDQTVFMNITGEWLSPSSLESTKQVQETNVEEPLSVKPGETIRCYFDKKLEQNIFPISMVEDGVPDDGENVAINYYDETGLHREFVKATHRASRMEFDFTIPDTLDAGSTYRIDFSMIFKAYNYWFTLFGSDVGLLRSVFVLPVGWTVSYYADFNVVF</sequence>
<keyword evidence="2" id="KW-0812">Transmembrane</keyword>
<proteinExistence type="predicted"/>
<feature type="transmembrane region" description="Helical" evidence="2">
    <location>
        <begin position="45"/>
        <end position="62"/>
    </location>
</feature>
<dbReference type="Proteomes" id="UP000886725">
    <property type="component" value="Unassembled WGS sequence"/>
</dbReference>
<name>A0A9D1CL02_9FIRM</name>
<feature type="compositionally biased region" description="Low complexity" evidence="1">
    <location>
        <begin position="1"/>
        <end position="12"/>
    </location>
</feature>
<evidence type="ECO:0000313" key="4">
    <source>
        <dbReference type="Proteomes" id="UP000886725"/>
    </source>
</evidence>
<reference evidence="3" key="1">
    <citation type="submission" date="2020-10" db="EMBL/GenBank/DDBJ databases">
        <authorList>
            <person name="Gilroy R."/>
        </authorList>
    </citation>
    <scope>NUCLEOTIDE SEQUENCE</scope>
    <source>
        <strain evidence="3">CHK165-10780</strain>
    </source>
</reference>
<keyword evidence="2" id="KW-1133">Transmembrane helix</keyword>
<dbReference type="AlphaFoldDB" id="A0A9D1CL02"/>
<dbReference type="EMBL" id="DVFU01000095">
    <property type="protein sequence ID" value="HIQ65058.1"/>
    <property type="molecule type" value="Genomic_DNA"/>
</dbReference>
<organism evidence="3 4">
    <name type="scientific">Candidatus Faecenecus gallistercoris</name>
    <dbReference type="NCBI Taxonomy" id="2840793"/>
    <lineage>
        <taxon>Bacteria</taxon>
        <taxon>Bacillati</taxon>
        <taxon>Bacillota</taxon>
        <taxon>Bacillota incertae sedis</taxon>
        <taxon>Candidatus Faecenecus</taxon>
    </lineage>
</organism>
<feature type="compositionally biased region" description="Basic and acidic residues" evidence="1">
    <location>
        <begin position="13"/>
        <end position="33"/>
    </location>
</feature>
<evidence type="ECO:0000256" key="2">
    <source>
        <dbReference type="SAM" id="Phobius"/>
    </source>
</evidence>
<evidence type="ECO:0000313" key="3">
    <source>
        <dbReference type="EMBL" id="HIQ65058.1"/>
    </source>
</evidence>
<evidence type="ECO:0000256" key="1">
    <source>
        <dbReference type="SAM" id="MobiDB-lite"/>
    </source>
</evidence>
<reference evidence="3" key="2">
    <citation type="journal article" date="2021" name="PeerJ">
        <title>Extensive microbial diversity within the chicken gut microbiome revealed by metagenomics and culture.</title>
        <authorList>
            <person name="Gilroy R."/>
            <person name="Ravi A."/>
            <person name="Getino M."/>
            <person name="Pursley I."/>
            <person name="Horton D.L."/>
            <person name="Alikhan N.F."/>
            <person name="Baker D."/>
            <person name="Gharbi K."/>
            <person name="Hall N."/>
            <person name="Watson M."/>
            <person name="Adriaenssens E.M."/>
            <person name="Foster-Nyarko E."/>
            <person name="Jarju S."/>
            <person name="Secka A."/>
            <person name="Antonio M."/>
            <person name="Oren A."/>
            <person name="Chaudhuri R.R."/>
            <person name="La Ragione R."/>
            <person name="Hildebrand F."/>
            <person name="Pallen M.J."/>
        </authorList>
    </citation>
    <scope>NUCLEOTIDE SEQUENCE</scope>
    <source>
        <strain evidence="3">CHK165-10780</strain>
    </source>
</reference>
<accession>A0A9D1CL02</accession>
<gene>
    <name evidence="3" type="ORF">IAC85_04890</name>
</gene>
<keyword evidence="2" id="KW-0472">Membrane</keyword>
<comment type="caution">
    <text evidence="3">The sequence shown here is derived from an EMBL/GenBank/DDBJ whole genome shotgun (WGS) entry which is preliminary data.</text>
</comment>
<feature type="region of interest" description="Disordered" evidence="1">
    <location>
        <begin position="1"/>
        <end position="35"/>
    </location>
</feature>